<reference evidence="2" key="1">
    <citation type="submission" date="2021-01" db="EMBL/GenBank/DDBJ databases">
        <authorList>
            <person name="Kaushik A."/>
        </authorList>
    </citation>
    <scope>NUCLEOTIDE SEQUENCE</scope>
    <source>
        <strain evidence="2">AG2-2IIIB</strain>
    </source>
</reference>
<sequence>METDATKLKRLREALFHAQSAVAILNEVIDSNANDNLPASNTVTKTGSPAPAGPPIAHDSPAAPKPAAPKSSVAPEPPIAPAGPLTAPKPPAALPNPSDPNLVPRTGVVDVISFPQPKIDPRIGGNIRKRTQQLMFEDRAGQVAEWEATKTFLAGLGPQSNPYVSEGADRNNTLESIQTILEKLHDSDRG</sequence>
<proteinExistence type="predicted"/>
<name>A0A8H2ZVR4_9AGAM</name>
<dbReference type="EMBL" id="CAJMWT010000831">
    <property type="protein sequence ID" value="CAE6356406.1"/>
    <property type="molecule type" value="Genomic_DNA"/>
</dbReference>
<gene>
    <name evidence="2" type="ORF">RDB_LOCUS9554</name>
</gene>
<comment type="caution">
    <text evidence="2">The sequence shown here is derived from an EMBL/GenBank/DDBJ whole genome shotgun (WGS) entry which is preliminary data.</text>
</comment>
<evidence type="ECO:0000313" key="3">
    <source>
        <dbReference type="Proteomes" id="UP000663843"/>
    </source>
</evidence>
<protein>
    <submittedName>
        <fullName evidence="2">Uncharacterized protein</fullName>
    </submittedName>
</protein>
<feature type="region of interest" description="Disordered" evidence="1">
    <location>
        <begin position="32"/>
        <end position="105"/>
    </location>
</feature>
<evidence type="ECO:0000256" key="1">
    <source>
        <dbReference type="SAM" id="MobiDB-lite"/>
    </source>
</evidence>
<feature type="compositionally biased region" description="Pro residues" evidence="1">
    <location>
        <begin position="75"/>
        <end position="98"/>
    </location>
</feature>
<evidence type="ECO:0000313" key="2">
    <source>
        <dbReference type="EMBL" id="CAE6356406.1"/>
    </source>
</evidence>
<dbReference type="AlphaFoldDB" id="A0A8H2ZVR4"/>
<feature type="compositionally biased region" description="Polar residues" evidence="1">
    <location>
        <begin position="32"/>
        <end position="47"/>
    </location>
</feature>
<organism evidence="2 3">
    <name type="scientific">Rhizoctonia solani</name>
    <dbReference type="NCBI Taxonomy" id="456999"/>
    <lineage>
        <taxon>Eukaryota</taxon>
        <taxon>Fungi</taxon>
        <taxon>Dikarya</taxon>
        <taxon>Basidiomycota</taxon>
        <taxon>Agaricomycotina</taxon>
        <taxon>Agaricomycetes</taxon>
        <taxon>Cantharellales</taxon>
        <taxon>Ceratobasidiaceae</taxon>
        <taxon>Rhizoctonia</taxon>
    </lineage>
</organism>
<accession>A0A8H2ZVR4</accession>
<dbReference type="Proteomes" id="UP000663843">
    <property type="component" value="Unassembled WGS sequence"/>
</dbReference>